<reference evidence="2" key="1">
    <citation type="journal article" date="2023" name="PhytoFront">
        <title>Draft Genome Resources of Seven Strains of Tilletia horrida, Causal Agent of Kernel Smut of Rice.</title>
        <authorList>
            <person name="Khanal S."/>
            <person name="Antony Babu S."/>
            <person name="Zhou X.G."/>
        </authorList>
    </citation>
    <scope>NUCLEOTIDE SEQUENCE</scope>
    <source>
        <strain evidence="2">TX3</strain>
    </source>
</reference>
<feature type="compositionally biased region" description="Polar residues" evidence="1">
    <location>
        <begin position="270"/>
        <end position="279"/>
    </location>
</feature>
<feature type="region of interest" description="Disordered" evidence="1">
    <location>
        <begin position="1"/>
        <end position="361"/>
    </location>
</feature>
<evidence type="ECO:0000313" key="3">
    <source>
        <dbReference type="Proteomes" id="UP001176521"/>
    </source>
</evidence>
<evidence type="ECO:0000313" key="2">
    <source>
        <dbReference type="EMBL" id="KAK0530532.1"/>
    </source>
</evidence>
<feature type="compositionally biased region" description="Low complexity" evidence="1">
    <location>
        <begin position="1"/>
        <end position="48"/>
    </location>
</feature>
<gene>
    <name evidence="2" type="ORF">OC842_003905</name>
</gene>
<comment type="caution">
    <text evidence="2">The sequence shown here is derived from an EMBL/GenBank/DDBJ whole genome shotgun (WGS) entry which is preliminary data.</text>
</comment>
<feature type="compositionally biased region" description="Basic and acidic residues" evidence="1">
    <location>
        <begin position="164"/>
        <end position="181"/>
    </location>
</feature>
<name>A0AAN6GFB7_9BASI</name>
<feature type="compositionally biased region" description="Acidic residues" evidence="1">
    <location>
        <begin position="210"/>
        <end position="227"/>
    </location>
</feature>
<evidence type="ECO:0000256" key="1">
    <source>
        <dbReference type="SAM" id="MobiDB-lite"/>
    </source>
</evidence>
<keyword evidence="3" id="KW-1185">Reference proteome</keyword>
<feature type="region of interest" description="Disordered" evidence="1">
    <location>
        <begin position="379"/>
        <end position="481"/>
    </location>
</feature>
<proteinExistence type="predicted"/>
<dbReference type="AlphaFoldDB" id="A0AAN6GFB7"/>
<protein>
    <submittedName>
        <fullName evidence="2">Uncharacterized protein</fullName>
    </submittedName>
</protein>
<accession>A0AAN6GFB7</accession>
<organism evidence="2 3">
    <name type="scientific">Tilletia horrida</name>
    <dbReference type="NCBI Taxonomy" id="155126"/>
    <lineage>
        <taxon>Eukaryota</taxon>
        <taxon>Fungi</taxon>
        <taxon>Dikarya</taxon>
        <taxon>Basidiomycota</taxon>
        <taxon>Ustilaginomycotina</taxon>
        <taxon>Exobasidiomycetes</taxon>
        <taxon>Tilletiales</taxon>
        <taxon>Tilletiaceae</taxon>
        <taxon>Tilletia</taxon>
    </lineage>
</organism>
<feature type="compositionally biased region" description="Basic and acidic residues" evidence="1">
    <location>
        <begin position="391"/>
        <end position="403"/>
    </location>
</feature>
<sequence length="481" mass="50421">MPSAAAGSSGRRSSSRLQSQSQAPVTPARTRTARAPPQNGKAAKAQAGQEDLAGAADGGANEDTGIDSEESEIDLSPLPAERRASVIARLSASPVKLNGVDSPFAEGRQDTVPPLDLEDGDGDGFAAPIRASIVRGTDGEDSEEEEGDDDGPPVEESMTQARSKALETRQKQADARKEQTLKRKRAAESRSAVNAASKAQARGSLVQTESTEDDERDGDETAEDSNDDLSPAVKVKGMESSNGADDNPAPSKKGRLDPALFAAAFAPKSEATSSASEGQFTRLKAAQQKRQTRGSASKGKSLLKGRDGLPMTKLKDGRTTVRSLQSKPRRSDESQSRSNNAPDEDAEAVERPDANLSMPTAKARAFSKKVLGLRASDVAAAANGGKKQKGKAKDKTKPKRTDDDPLGLEDPLFMNLDGKSKKGKKRESTLTGRRARGSERGSSGAASSSRSGRRGEGGRQAVSSSALGGRSSGPALLFRRT</sequence>
<feature type="compositionally biased region" description="Low complexity" evidence="1">
    <location>
        <begin position="257"/>
        <end position="267"/>
    </location>
</feature>
<dbReference type="Proteomes" id="UP001176521">
    <property type="component" value="Unassembled WGS sequence"/>
</dbReference>
<dbReference type="EMBL" id="JAPDMQ010000212">
    <property type="protein sequence ID" value="KAK0530532.1"/>
    <property type="molecule type" value="Genomic_DNA"/>
</dbReference>
<feature type="compositionally biased region" description="Acidic residues" evidence="1">
    <location>
        <begin position="64"/>
        <end position="73"/>
    </location>
</feature>
<feature type="compositionally biased region" description="Low complexity" evidence="1">
    <location>
        <begin position="440"/>
        <end position="450"/>
    </location>
</feature>
<feature type="compositionally biased region" description="Acidic residues" evidence="1">
    <location>
        <begin position="139"/>
        <end position="153"/>
    </location>
</feature>